<dbReference type="Proteomes" id="UP001297092">
    <property type="component" value="Unassembled WGS sequence"/>
</dbReference>
<reference evidence="1 2" key="1">
    <citation type="submission" date="2021-05" db="EMBL/GenBank/DDBJ databases">
        <title>Aequorivita echinoideorum JCM 30378 genome.</title>
        <authorList>
            <person name="Zhang H."/>
            <person name="Li C."/>
        </authorList>
    </citation>
    <scope>NUCLEOTIDE SEQUENCE [LARGE SCALE GENOMIC DNA]</scope>
    <source>
        <strain evidence="1 2">JCM30378</strain>
    </source>
</reference>
<keyword evidence="2" id="KW-1185">Reference proteome</keyword>
<dbReference type="EMBL" id="JAHCTB010000002">
    <property type="protein sequence ID" value="MBT0607634.1"/>
    <property type="molecule type" value="Genomic_DNA"/>
</dbReference>
<evidence type="ECO:0008006" key="3">
    <source>
        <dbReference type="Google" id="ProtNLM"/>
    </source>
</evidence>
<proteinExistence type="predicted"/>
<gene>
    <name evidence="1" type="ORF">KIV10_05515</name>
</gene>
<accession>A0ABS5S5E5</accession>
<evidence type="ECO:0000313" key="1">
    <source>
        <dbReference type="EMBL" id="MBT0607634.1"/>
    </source>
</evidence>
<dbReference type="RefSeq" id="WP_214112491.1">
    <property type="nucleotide sequence ID" value="NZ_JAHCTB010000002.1"/>
</dbReference>
<comment type="caution">
    <text evidence="1">The sequence shown here is derived from an EMBL/GenBank/DDBJ whole genome shotgun (WGS) entry which is preliminary data.</text>
</comment>
<name>A0ABS5S5E5_9FLAO</name>
<organism evidence="1 2">
    <name type="scientific">Aequorivita echinoideorum</name>
    <dbReference type="NCBI Taxonomy" id="1549647"/>
    <lineage>
        <taxon>Bacteria</taxon>
        <taxon>Pseudomonadati</taxon>
        <taxon>Bacteroidota</taxon>
        <taxon>Flavobacteriia</taxon>
        <taxon>Flavobacteriales</taxon>
        <taxon>Flavobacteriaceae</taxon>
        <taxon>Aequorivita</taxon>
    </lineage>
</organism>
<evidence type="ECO:0000313" key="2">
    <source>
        <dbReference type="Proteomes" id="UP001297092"/>
    </source>
</evidence>
<protein>
    <recommendedName>
        <fullName evidence="3">Microcystin-dependent protein</fullName>
    </recommendedName>
</protein>
<sequence>MAECVDPIPLENLDFCPTIEVAAGVSETGVYGAAVSDFETIVAPPNIADGTDLDSIGTIATAHTFKEGRGFHKIYINPDTGLIESTHAGEKGNLSIGNSLTGALPGTGPKVVGYVRKYKNMPMIFIVKEKDGAVRQLGSALSPAYMSEITATSGQKAGDPKTTTIKITDTLAYMAPHYAATIEEFPVPAP</sequence>